<keyword evidence="1" id="KW-0238">DNA-binding</keyword>
<comment type="caution">
    <text evidence="1">The sequence shown here is derived from an EMBL/GenBank/DDBJ whole genome shotgun (WGS) entry which is preliminary data.</text>
</comment>
<organism evidence="1 2">
    <name type="scientific">Kribbella alba</name>
    <dbReference type="NCBI Taxonomy" id="190197"/>
    <lineage>
        <taxon>Bacteria</taxon>
        <taxon>Bacillati</taxon>
        <taxon>Actinomycetota</taxon>
        <taxon>Actinomycetes</taxon>
        <taxon>Propionibacteriales</taxon>
        <taxon>Kribbellaceae</taxon>
        <taxon>Kribbella</taxon>
    </lineage>
</organism>
<gene>
    <name evidence="1" type="ORF">GCM10009744_39880</name>
</gene>
<dbReference type="Pfam" id="PF06224">
    <property type="entry name" value="AlkZ-like"/>
    <property type="match status" value="1"/>
</dbReference>
<sequence length="347" mass="37868">MCGAHAQVLSAAEVSVALRLESATRVDIQRALWDDRTLVKTFGPRGTVHLLPAEDLPLWTAAFSALPRSGSARPESMRMTHNQTDQVIEAIGAALSEDELTIDELSEQVVARAGSWAGDLVMPAFQEFWPRWRQAIGTAAQAGVLCYGPNRGRKATYSNPQRFTPFEPENGEEALSEILRRFLHAYGPATPQQFAKWLATSPAVIAKLFAATPELREVELDGKPAWLVDGDSELPKERASGVRLLPYFDAYAVGSHPRELLFPGKAWTRALAGGQAGNYPVLLVDGLVAGVWHQRRAGRKLQVTVEPLRRLRAADLRDLDDQVSRLGEILDATPALTIGEVTVGGHA</sequence>
<dbReference type="PANTHER" id="PTHR38479">
    <property type="entry name" value="LMO0824 PROTEIN"/>
    <property type="match status" value="1"/>
</dbReference>
<reference evidence="2" key="1">
    <citation type="journal article" date="2019" name="Int. J. Syst. Evol. Microbiol.">
        <title>The Global Catalogue of Microorganisms (GCM) 10K type strain sequencing project: providing services to taxonomists for standard genome sequencing and annotation.</title>
        <authorList>
            <consortium name="The Broad Institute Genomics Platform"/>
            <consortium name="The Broad Institute Genome Sequencing Center for Infectious Disease"/>
            <person name="Wu L."/>
            <person name="Ma J."/>
        </authorList>
    </citation>
    <scope>NUCLEOTIDE SEQUENCE [LARGE SCALE GENOMIC DNA]</scope>
    <source>
        <strain evidence="2">JCM 14306</strain>
    </source>
</reference>
<dbReference type="InterPro" id="IPR009351">
    <property type="entry name" value="AlkZ-like"/>
</dbReference>
<dbReference type="GO" id="GO:0003677">
    <property type="term" value="F:DNA binding"/>
    <property type="evidence" value="ECO:0007669"/>
    <property type="project" value="UniProtKB-KW"/>
</dbReference>
<dbReference type="Proteomes" id="UP001501319">
    <property type="component" value="Unassembled WGS sequence"/>
</dbReference>
<evidence type="ECO:0000313" key="1">
    <source>
        <dbReference type="EMBL" id="GAA1645196.1"/>
    </source>
</evidence>
<accession>A0ABP4RFK7</accession>
<proteinExistence type="predicted"/>
<dbReference type="EMBL" id="BAAANE010000007">
    <property type="protein sequence ID" value="GAA1645196.1"/>
    <property type="molecule type" value="Genomic_DNA"/>
</dbReference>
<protein>
    <submittedName>
        <fullName evidence="1">Winged helix DNA-binding domain-containing protein</fullName>
    </submittedName>
</protein>
<evidence type="ECO:0000313" key="2">
    <source>
        <dbReference type="Proteomes" id="UP001501319"/>
    </source>
</evidence>
<name>A0ABP4RFK7_9ACTN</name>
<keyword evidence="2" id="KW-1185">Reference proteome</keyword>
<dbReference type="PANTHER" id="PTHR38479:SF2">
    <property type="entry name" value="WINGED HELIX DNA-BINDING DOMAIN-CONTAINING PROTEIN"/>
    <property type="match status" value="1"/>
</dbReference>